<feature type="region of interest" description="Disordered" evidence="11">
    <location>
        <begin position="1505"/>
        <end position="1545"/>
    </location>
</feature>
<dbReference type="InterPro" id="IPR024468">
    <property type="entry name" value="Sec16_N"/>
</dbReference>
<dbReference type="GO" id="GO:0070973">
    <property type="term" value="P:protein localization to endoplasmic reticulum exit site"/>
    <property type="evidence" value="ECO:0007669"/>
    <property type="project" value="TreeGrafter"/>
</dbReference>
<dbReference type="GO" id="GO:0007030">
    <property type="term" value="P:Golgi organization"/>
    <property type="evidence" value="ECO:0007669"/>
    <property type="project" value="TreeGrafter"/>
</dbReference>
<feature type="compositionally biased region" description="Pro residues" evidence="11">
    <location>
        <begin position="702"/>
        <end position="713"/>
    </location>
</feature>
<evidence type="ECO:0000313" key="16">
    <source>
        <dbReference type="Proteomes" id="UP001166286"/>
    </source>
</evidence>
<evidence type="ECO:0000256" key="6">
    <source>
        <dbReference type="ARBA" id="ARBA00022927"/>
    </source>
</evidence>
<keyword evidence="16" id="KW-1185">Reference proteome</keyword>
<feature type="compositionally biased region" description="Low complexity" evidence="11">
    <location>
        <begin position="158"/>
        <end position="174"/>
    </location>
</feature>
<name>A0AA39UAL4_9LECA</name>
<feature type="compositionally biased region" description="Pro residues" evidence="11">
    <location>
        <begin position="1945"/>
        <end position="1956"/>
    </location>
</feature>
<dbReference type="GO" id="GO:0005789">
    <property type="term" value="C:endoplasmic reticulum membrane"/>
    <property type="evidence" value="ECO:0007669"/>
    <property type="project" value="UniProtKB-SubCell"/>
</dbReference>
<proteinExistence type="inferred from homology"/>
<feature type="compositionally biased region" description="Polar residues" evidence="11">
    <location>
        <begin position="498"/>
        <end position="521"/>
    </location>
</feature>
<evidence type="ECO:0000256" key="3">
    <source>
        <dbReference type="ARBA" id="ARBA00022448"/>
    </source>
</evidence>
<feature type="compositionally biased region" description="Basic residues" evidence="11">
    <location>
        <begin position="1979"/>
        <end position="1988"/>
    </location>
</feature>
<feature type="compositionally biased region" description="Low complexity" evidence="11">
    <location>
        <begin position="785"/>
        <end position="798"/>
    </location>
</feature>
<sequence length="1996" mass="216095">METPQSSYSQEGNGSWHPAMRPNAHEPDSVHSEKLGEKSLEPEAALREVHKDGLPPNLLRPSEDAQPDQPVQPLKDGYDLSRDPTLNGVGLPTNGDYDPSAFQRSDLEPGTKEEIGDDHQVDTVRATMAQGEANDSASTVRLHNLGQETDGPGPSFGSDTESPPESLPEPSTEPNFLLDALGDKEEMEKAWESEANTGAPGHFERTNSFPAVPPPREHSSQIQHSLPHSQAGDIMGEHEAHDFMEKEAPCDAPRTNSAAAEAVQDPFDSMGGGEDENFFAAPPTVHSTVSTAAADEESRYEEGLPLVPSTSHPEQPNLSHSGTQDSQTSAFAEMDDEDDFFDKAFSAQPKDPSSSPPPSLDRKSTSQVLDSMHYPPHYVNHTEPEATEERPSLADLTGGGIAVSTSTVKSQVFAERPTDQATSEPKDEDLAEMWKAALGDDDLLVEDEVSVDPSSFFEDDGEGFLEEAQDPQEGPLSDSTAFPPILQPVYAPDGSMQGFGTSNTNPISTQNRYQPSSTFQAPQVAPYTVDAGPNGAASMHQQARAAPGLNQPGYSPGRFANALGQRPSTAQPLSRPQIPPSTQSFADKSKGGYTSPYDLPMDVTRPKKRTSYQQTRPNPDAQAASARPPPPRSSSMFASAAPPMGSQPPVPRLPSSQLNPAVSNVIPPSLKSSPSVGNFFEELPSKPRQANIVNRTISPTSRPTPPPLSPPQRDPPKQSSLTEQVPPGATRIPQQYQLVPPERMSLYESTTHTEPTIQPLPAINARYSPAPNKASSVPPPPNRYAASPSAGSRPSSQALPFQPRTSSPLAQSHALPYRNSQQSISELPLQHPQSSSRQSLPLQNRVSMNLPVPNHQSPERPTRSASHAEYERNSQPPHLHQLRGSPPSLNAPLNAPLSNTPSDSSYVMNTPEPDRSSSDGSSSVHYPYEADVDTSEASVRRIPRRSQTQSPGAGKYLPELPVNTQHLYQRPASVNDHISAPSSQILPPSVNSERQRSRTFSKELDYVRPTDGRELDHLGRWKGCPIISFGFGGAIVTSFPKHIPRYAAGQTAPMIKCSPGEVKLQDGKILPLNEDLATFPGPLKSKSKKKEVIEWLQKRIQQLEFDRNSSFDSGALPDPRTRHEEKILLWKIVRVLVEHDGVVDGNSSAENAVRTILSPELTPGYDATIPLQPFNSSLVGIMQRGSRSINDTGNADAVEEMRKKLLHGEREQAVWHAVDNRLWAHAMLLSSTLDRSIWKQVSQEFVRQEVKTLGDNTESLSALYQIFAGNWDESMDELVPPSARAGLQMVSKTASTGPTKNALDGLDRWRETLTLILSNRTADDGNALVSLGQLLAGYGRTEAAHICYMFAKTPGLFGGPDDPQVSVALFGADHLRDPLDYGRDFDSVLLTEVYDFARTVLASSSVATVSPHLQSYKLYHAMILAEYGYKTEAQQYCEVITSALKSTTKPSPYYHSLLFGALDNLTDRLRQAPRDSSGSWISKPSIDKVSGSIWAKFNQYVAGDESDAASTGSSKAPDQDVGPFGRVNGDSPTLSRNPSSGDLYSSYPAGMGLSSSAPTVNASNSRYAPAALHTPRSSLEQTGRSSQEYQRPTQGDLLRPSFAQQQYHSRPTSSTSSYHEPYKPVSQSSNYPPRSESYMPTPPSQPEYMPVAPDELSSSLYQQHSYQPSPHLEPQKFQETDQEGLGAPVINSYEPPLSEYNASSSSYEPPSSDGYEPPTSNGYEPPSYNPDVVENVESPVEEKPKKKSFMDDDEGNDFEARAAALRKAEKERKDREAEEAFRRAAEADAQKDKAPQLNAKKSGWLGGWFGGKKDGDTAQGTPNAPIRAKLGEQSSFYYDPEKKRWIDKKNPDATPAATATPPPPKGPASRAVSGPPPPRPASTSTPPVPPLPMATSTPPIPSSKPPTSNNLSQPPSPAVLPSPSLGEPEAEAPQQAIMRSVSGPPSGPPSAPPSRPPTSMSNASSIDDLIGAPQARKGGTVRKGKKGRGYVDVMAK</sequence>
<feature type="compositionally biased region" description="Polar residues" evidence="11">
    <location>
        <begin position="1"/>
        <end position="13"/>
    </location>
</feature>
<evidence type="ECO:0000256" key="7">
    <source>
        <dbReference type="ARBA" id="ARBA00023006"/>
    </source>
</evidence>
<keyword evidence="7 10" id="KW-0072">Autophagy</keyword>
<feature type="compositionally biased region" description="Polar residues" evidence="11">
    <location>
        <begin position="1575"/>
        <end position="1593"/>
    </location>
</feature>
<dbReference type="PANTHER" id="PTHR13402:SF6">
    <property type="entry name" value="SECRETORY 16, ISOFORM I"/>
    <property type="match status" value="1"/>
</dbReference>
<dbReference type="Gene3D" id="1.25.40.1030">
    <property type="match status" value="1"/>
</dbReference>
<feature type="region of interest" description="Disordered" evidence="11">
    <location>
        <begin position="977"/>
        <end position="997"/>
    </location>
</feature>
<feature type="compositionally biased region" description="Polar residues" evidence="11">
    <location>
        <begin position="308"/>
        <end position="328"/>
    </location>
</feature>
<feature type="compositionally biased region" description="Basic and acidic residues" evidence="11">
    <location>
        <begin position="1740"/>
        <end position="1750"/>
    </location>
</feature>
<dbReference type="Pfam" id="PF12932">
    <property type="entry name" value="Sec16"/>
    <property type="match status" value="1"/>
</dbReference>
<keyword evidence="4 10" id="KW-0256">Endoplasmic reticulum</keyword>
<dbReference type="GO" id="GO:0006914">
    <property type="term" value="P:autophagy"/>
    <property type="evidence" value="ECO:0007669"/>
    <property type="project" value="UniProtKB-KW"/>
</dbReference>
<feature type="compositionally biased region" description="Low complexity" evidence="11">
    <location>
        <begin position="1656"/>
        <end position="1670"/>
    </location>
</feature>
<comment type="function">
    <text evidence="9 10">Involved in the initiation of assembly of the COPII coat required for the formation of transport vesicles from the endoplasmic reticulum (ER) and the selection of cargo molecules. Also involved in autophagy.</text>
</comment>
<feature type="compositionally biased region" description="Basic and acidic residues" evidence="11">
    <location>
        <begin position="23"/>
        <end position="53"/>
    </location>
</feature>
<evidence type="ECO:0000259" key="13">
    <source>
        <dbReference type="Pfam" id="PF12932"/>
    </source>
</evidence>
<dbReference type="InterPro" id="IPR024340">
    <property type="entry name" value="Sec16_CCD"/>
</dbReference>
<evidence type="ECO:0000259" key="14">
    <source>
        <dbReference type="Pfam" id="PF12935"/>
    </source>
</evidence>
<feature type="compositionally biased region" description="Basic and acidic residues" evidence="11">
    <location>
        <begin position="380"/>
        <end position="392"/>
    </location>
</feature>
<organism evidence="15 16">
    <name type="scientific">Cladonia borealis</name>
    <dbReference type="NCBI Taxonomy" id="184061"/>
    <lineage>
        <taxon>Eukaryota</taxon>
        <taxon>Fungi</taxon>
        <taxon>Dikarya</taxon>
        <taxon>Ascomycota</taxon>
        <taxon>Pezizomycotina</taxon>
        <taxon>Lecanoromycetes</taxon>
        <taxon>OSLEUM clade</taxon>
        <taxon>Lecanoromycetidae</taxon>
        <taxon>Lecanorales</taxon>
        <taxon>Lecanorineae</taxon>
        <taxon>Cladoniaceae</taxon>
        <taxon>Cladonia</taxon>
    </lineage>
</organism>
<dbReference type="GO" id="GO:0015031">
    <property type="term" value="P:protein transport"/>
    <property type="evidence" value="ECO:0007669"/>
    <property type="project" value="UniProtKB-KW"/>
</dbReference>
<feature type="compositionally biased region" description="Basic and acidic residues" evidence="11">
    <location>
        <begin position="105"/>
        <end position="122"/>
    </location>
</feature>
<feature type="region of interest" description="Disordered" evidence="11">
    <location>
        <begin position="453"/>
        <end position="958"/>
    </location>
</feature>
<feature type="compositionally biased region" description="Polar residues" evidence="11">
    <location>
        <begin position="1602"/>
        <end position="1618"/>
    </location>
</feature>
<feature type="compositionally biased region" description="Basic and acidic residues" evidence="11">
    <location>
        <begin position="1766"/>
        <end position="1794"/>
    </location>
</feature>
<feature type="compositionally biased region" description="Acidic residues" evidence="11">
    <location>
        <begin position="457"/>
        <end position="470"/>
    </location>
</feature>
<evidence type="ECO:0000259" key="12">
    <source>
        <dbReference type="Pfam" id="PF12931"/>
    </source>
</evidence>
<evidence type="ECO:0000256" key="11">
    <source>
        <dbReference type="SAM" id="MobiDB-lite"/>
    </source>
</evidence>
<keyword evidence="3 10" id="KW-0813">Transport</keyword>
<feature type="compositionally biased region" description="Polar residues" evidence="11">
    <location>
        <begin position="747"/>
        <end position="756"/>
    </location>
</feature>
<evidence type="ECO:0000313" key="15">
    <source>
        <dbReference type="EMBL" id="KAK0512561.1"/>
    </source>
</evidence>
<evidence type="ECO:0000256" key="8">
    <source>
        <dbReference type="ARBA" id="ARBA00023136"/>
    </source>
</evidence>
<dbReference type="Pfam" id="PF12935">
    <property type="entry name" value="Sec16_N"/>
    <property type="match status" value="1"/>
</dbReference>
<feature type="compositionally biased region" description="Basic and acidic residues" evidence="11">
    <location>
        <begin position="181"/>
        <end position="192"/>
    </location>
</feature>
<keyword evidence="5 10" id="KW-0931">ER-Golgi transport</keyword>
<protein>
    <recommendedName>
        <fullName evidence="10">Protein transport protein sec16</fullName>
    </recommendedName>
</protein>
<comment type="similarity">
    <text evidence="2 10">Belongs to the SEC16 family.</text>
</comment>
<reference evidence="15" key="1">
    <citation type="submission" date="2023-03" db="EMBL/GenBank/DDBJ databases">
        <title>Complete genome of Cladonia borealis.</title>
        <authorList>
            <person name="Park H."/>
        </authorList>
    </citation>
    <scope>NUCLEOTIDE SEQUENCE</scope>
    <source>
        <strain evidence="15">ANT050790</strain>
    </source>
</reference>
<keyword evidence="8 10" id="KW-0472">Membrane</keyword>
<feature type="compositionally biased region" description="Basic and acidic residues" evidence="11">
    <location>
        <begin position="1839"/>
        <end position="1851"/>
    </location>
</feature>
<feature type="domain" description="Sec16 Sec23-binding" evidence="12">
    <location>
        <begin position="1202"/>
        <end position="1504"/>
    </location>
</feature>
<evidence type="ECO:0000256" key="10">
    <source>
        <dbReference type="RuleBase" id="RU364101"/>
    </source>
</evidence>
<feature type="compositionally biased region" description="Polar residues" evidence="11">
    <location>
        <begin position="980"/>
        <end position="992"/>
    </location>
</feature>
<feature type="compositionally biased region" description="Polar residues" evidence="11">
    <location>
        <begin position="566"/>
        <end position="586"/>
    </location>
</feature>
<evidence type="ECO:0000256" key="2">
    <source>
        <dbReference type="ARBA" id="ARBA00005927"/>
    </source>
</evidence>
<dbReference type="InterPro" id="IPR024298">
    <property type="entry name" value="Sec16_Sec23-bd"/>
</dbReference>
<evidence type="ECO:0000256" key="9">
    <source>
        <dbReference type="ARBA" id="ARBA00024687"/>
    </source>
</evidence>
<comment type="subcellular location">
    <subcellularLocation>
        <location evidence="1">Endoplasmic reticulum membrane</location>
        <topology evidence="1">Peripheral membrane protein</topology>
        <orientation evidence="1">Cytoplasmic side</orientation>
    </subcellularLocation>
</comment>
<dbReference type="GO" id="GO:0016192">
    <property type="term" value="P:vesicle-mediated transport"/>
    <property type="evidence" value="ECO:0007669"/>
    <property type="project" value="UniProtKB-KW"/>
</dbReference>
<feature type="compositionally biased region" description="Polar residues" evidence="11">
    <location>
        <begin position="1530"/>
        <end position="1543"/>
    </location>
</feature>
<evidence type="ECO:0000256" key="1">
    <source>
        <dbReference type="ARBA" id="ARBA00004397"/>
    </source>
</evidence>
<feature type="compositionally biased region" description="Pro residues" evidence="11">
    <location>
        <begin position="1874"/>
        <end position="1904"/>
    </location>
</feature>
<feature type="domain" description="Sec16 N-terminal" evidence="14">
    <location>
        <begin position="267"/>
        <end position="475"/>
    </location>
</feature>
<dbReference type="GO" id="GO:0012507">
    <property type="term" value="C:ER to Golgi transport vesicle membrane"/>
    <property type="evidence" value="ECO:0007669"/>
    <property type="project" value="TreeGrafter"/>
</dbReference>
<dbReference type="GO" id="GO:0070971">
    <property type="term" value="C:endoplasmic reticulum exit site"/>
    <property type="evidence" value="ECO:0007669"/>
    <property type="project" value="TreeGrafter"/>
</dbReference>
<dbReference type="Proteomes" id="UP001166286">
    <property type="component" value="Unassembled WGS sequence"/>
</dbReference>
<gene>
    <name evidence="15" type="ORF">JMJ35_004578</name>
</gene>
<feature type="region of interest" description="Disordered" evidence="11">
    <location>
        <begin position="265"/>
        <end position="430"/>
    </location>
</feature>
<evidence type="ECO:0000256" key="4">
    <source>
        <dbReference type="ARBA" id="ARBA00022824"/>
    </source>
</evidence>
<accession>A0AA39UAL4</accession>
<dbReference type="CDD" id="cd09233">
    <property type="entry name" value="ACE1-Sec16-like"/>
    <property type="match status" value="1"/>
</dbReference>
<feature type="region of interest" description="Disordered" evidence="11">
    <location>
        <begin position="1"/>
        <end position="227"/>
    </location>
</feature>
<feature type="region of interest" description="Disordered" evidence="11">
    <location>
        <begin position="1572"/>
        <end position="1996"/>
    </location>
</feature>
<keyword evidence="6 10" id="KW-0653">Protein transport</keyword>
<dbReference type="Pfam" id="PF12931">
    <property type="entry name" value="TPR_Sec16"/>
    <property type="match status" value="1"/>
</dbReference>
<dbReference type="PANTHER" id="PTHR13402">
    <property type="entry name" value="RGPR-RELATED"/>
    <property type="match status" value="1"/>
</dbReference>
<comment type="caution">
    <text evidence="15">The sequence shown here is derived from an EMBL/GenBank/DDBJ whole genome shotgun (WGS) entry which is preliminary data.</text>
</comment>
<dbReference type="EMBL" id="JAFEKC020000009">
    <property type="protein sequence ID" value="KAK0512561.1"/>
    <property type="molecule type" value="Genomic_DNA"/>
</dbReference>
<feature type="compositionally biased region" description="Low complexity" evidence="11">
    <location>
        <begin position="633"/>
        <end position="644"/>
    </location>
</feature>
<evidence type="ECO:0000256" key="5">
    <source>
        <dbReference type="ARBA" id="ARBA00022892"/>
    </source>
</evidence>
<feature type="compositionally biased region" description="Low complexity" evidence="11">
    <location>
        <begin position="885"/>
        <end position="899"/>
    </location>
</feature>
<feature type="compositionally biased region" description="Low complexity" evidence="11">
    <location>
        <begin position="1695"/>
        <end position="1718"/>
    </location>
</feature>
<feature type="compositionally biased region" description="Basic and acidic residues" evidence="11">
    <location>
        <begin position="857"/>
        <end position="872"/>
    </location>
</feature>
<feature type="compositionally biased region" description="Low complexity" evidence="11">
    <location>
        <begin position="827"/>
        <end position="843"/>
    </location>
</feature>
<feature type="domain" description="Sec16 central conserved" evidence="13">
    <location>
        <begin position="1024"/>
        <end position="1141"/>
    </location>
</feature>
<dbReference type="FunFam" id="1.25.40.1030:FF:000008">
    <property type="entry name" value="Protein transport protein sec16"/>
    <property type="match status" value="1"/>
</dbReference>